<dbReference type="RefSeq" id="WP_116978845.1">
    <property type="nucleotide sequence ID" value="NZ_QPMM01000019.1"/>
</dbReference>
<name>A0A3E1Y256_9BACT</name>
<organism evidence="1 2">
    <name type="scientific">Chitinophaga silvatica</name>
    <dbReference type="NCBI Taxonomy" id="2282649"/>
    <lineage>
        <taxon>Bacteria</taxon>
        <taxon>Pseudomonadati</taxon>
        <taxon>Bacteroidota</taxon>
        <taxon>Chitinophagia</taxon>
        <taxon>Chitinophagales</taxon>
        <taxon>Chitinophagaceae</taxon>
        <taxon>Chitinophaga</taxon>
    </lineage>
</organism>
<sequence length="310" mass="34957">MSGKINQLYKSLLLLTFTGVVLNACKKVEPIKFVGNDFVYFINNQQTTDGLNTTNIAQGYVNSQEFSFLLYFYQVDTLKTNTFYGGWRMFPLFIEADGHMSDKNRLVKVEVEGDGKEFIILPNPDSIYIPANGRERKLTVQIKRPPISDTTTKTATIILKDNDPFKPEQHVWSKVTYRFGNTLVTPVAYLWLQSRFGTYSVPKMLAIQEAVSRSDKSAWAADPNVKLVNQALHNVNQRDLSFDPFNLNELYYFMDIGNAALGVPYGYPDVTNAYWGISNKIIALTKVLIAEKRAAGHPILDPSGAEISFP</sequence>
<evidence type="ECO:0000313" key="1">
    <source>
        <dbReference type="EMBL" id="RFS18758.1"/>
    </source>
</evidence>
<evidence type="ECO:0000313" key="2">
    <source>
        <dbReference type="Proteomes" id="UP000260644"/>
    </source>
</evidence>
<accession>A0A3E1Y256</accession>
<proteinExistence type="predicted"/>
<dbReference type="OrthoDB" id="665553at2"/>
<dbReference type="Proteomes" id="UP000260644">
    <property type="component" value="Unassembled WGS sequence"/>
</dbReference>
<protein>
    <recommendedName>
        <fullName evidence="3">DUF4843 domain-containing protein</fullName>
    </recommendedName>
</protein>
<dbReference type="EMBL" id="QPMM01000019">
    <property type="protein sequence ID" value="RFS18758.1"/>
    <property type="molecule type" value="Genomic_DNA"/>
</dbReference>
<gene>
    <name evidence="1" type="ORF">DVR12_26535</name>
</gene>
<comment type="caution">
    <text evidence="1">The sequence shown here is derived from an EMBL/GenBank/DDBJ whole genome shotgun (WGS) entry which is preliminary data.</text>
</comment>
<evidence type="ECO:0008006" key="3">
    <source>
        <dbReference type="Google" id="ProtNLM"/>
    </source>
</evidence>
<keyword evidence="2" id="KW-1185">Reference proteome</keyword>
<dbReference type="AlphaFoldDB" id="A0A3E1Y256"/>
<reference evidence="1 2" key="1">
    <citation type="submission" date="2018-07" db="EMBL/GenBank/DDBJ databases">
        <title>Chitinophaga K2CV101002-2 sp. nov., isolated from a monsoon evergreen broad-leaved forest soil.</title>
        <authorList>
            <person name="Lv Y."/>
        </authorList>
    </citation>
    <scope>NUCLEOTIDE SEQUENCE [LARGE SCALE GENOMIC DNA]</scope>
    <source>
        <strain evidence="1 2">GDMCC 1.1288</strain>
    </source>
</reference>